<keyword evidence="3" id="KW-0732">Signal</keyword>
<keyword evidence="5" id="KW-0119">Carbohydrate metabolism</keyword>
<dbReference type="EC" id="3.2.1.8" evidence="5"/>
<feature type="chain" id="PRO_5016760468" evidence="3">
    <location>
        <begin position="22"/>
        <end position="312"/>
    </location>
</feature>
<dbReference type="PANTHER" id="PTHR48081">
    <property type="entry name" value="AB HYDROLASE SUPERFAMILY PROTEIN C4A8.06C"/>
    <property type="match status" value="1"/>
</dbReference>
<dbReference type="GO" id="GO:0045493">
    <property type="term" value="P:xylan catabolic process"/>
    <property type="evidence" value="ECO:0007669"/>
    <property type="project" value="UniProtKB-KW"/>
</dbReference>
<comment type="caution">
    <text evidence="5">The sequence shown here is derived from an EMBL/GenBank/DDBJ whole genome shotgun (WGS) entry which is preliminary data.</text>
</comment>
<dbReference type="Gene3D" id="3.40.50.1820">
    <property type="entry name" value="alpha/beta hydrolase"/>
    <property type="match status" value="1"/>
</dbReference>
<feature type="compositionally biased region" description="Basic and acidic residues" evidence="2">
    <location>
        <begin position="35"/>
        <end position="50"/>
    </location>
</feature>
<protein>
    <submittedName>
        <fullName evidence="5">Endo-1,4-beta-xylanase</fullName>
        <ecNumber evidence="5">3.2.1.8</ecNumber>
    </submittedName>
</protein>
<accession>A0A369QB18</accession>
<dbReference type="SUPFAM" id="SSF53474">
    <property type="entry name" value="alpha/beta-Hydrolases"/>
    <property type="match status" value="1"/>
</dbReference>
<dbReference type="InterPro" id="IPR050300">
    <property type="entry name" value="GDXG_lipolytic_enzyme"/>
</dbReference>
<dbReference type="Pfam" id="PF20434">
    <property type="entry name" value="BD-FAE"/>
    <property type="match status" value="1"/>
</dbReference>
<dbReference type="RefSeq" id="WP_115371101.1">
    <property type="nucleotide sequence ID" value="NZ_QASA01000001.1"/>
</dbReference>
<dbReference type="EMBL" id="QASA01000001">
    <property type="protein sequence ID" value="RDC61520.1"/>
    <property type="molecule type" value="Genomic_DNA"/>
</dbReference>
<evidence type="ECO:0000256" key="2">
    <source>
        <dbReference type="SAM" id="MobiDB-lite"/>
    </source>
</evidence>
<keyword evidence="5" id="KW-0858">Xylan degradation</keyword>
<dbReference type="InterPro" id="IPR049492">
    <property type="entry name" value="BD-FAE-like_dom"/>
</dbReference>
<gene>
    <name evidence="5" type="primary">xynA</name>
    <name evidence="5" type="ORF">AHMF7616_00099</name>
</gene>
<dbReference type="Proteomes" id="UP000253919">
    <property type="component" value="Unassembled WGS sequence"/>
</dbReference>
<sequence length="312" mass="33999">MKKLAILLLALTSLSLLSVSAQTKPSEMPLYEGKIPNEKPGPNEEKSETDGILRISKVRNPTLTAYLPPKEKATGAAVVICPGGGYSILAAAHEGADVARKFNEHGIAAFVVKYRLPDANISTNPEISPLQDAQQAIRVVRKRATEWQIDPQRIGIIGFSAGGHLASTAGTHFQKAVIPNPDNISVRPDFMILVYPVISSQPGVAHAGSFEKLLGKNASPEKLKEYSNDQQITAQTPPTFLVHASDDKVVPPNNSILFYQALQLQNIPAELHIYPKGGHGFGLKNPTTPDYWFDRCLNWMMASNFIKNTTVK</sequence>
<feature type="signal peptide" evidence="3">
    <location>
        <begin position="1"/>
        <end position="21"/>
    </location>
</feature>
<organism evidence="5 6">
    <name type="scientific">Adhaeribacter pallidiroseus</name>
    <dbReference type="NCBI Taxonomy" id="2072847"/>
    <lineage>
        <taxon>Bacteria</taxon>
        <taxon>Pseudomonadati</taxon>
        <taxon>Bacteroidota</taxon>
        <taxon>Cytophagia</taxon>
        <taxon>Cytophagales</taxon>
        <taxon>Hymenobacteraceae</taxon>
        <taxon>Adhaeribacter</taxon>
    </lineage>
</organism>
<evidence type="ECO:0000313" key="5">
    <source>
        <dbReference type="EMBL" id="RDC61520.1"/>
    </source>
</evidence>
<feature type="region of interest" description="Disordered" evidence="2">
    <location>
        <begin position="28"/>
        <end position="50"/>
    </location>
</feature>
<evidence type="ECO:0000256" key="3">
    <source>
        <dbReference type="SAM" id="SignalP"/>
    </source>
</evidence>
<keyword evidence="5" id="KW-0624">Polysaccharide degradation</keyword>
<dbReference type="InterPro" id="IPR029058">
    <property type="entry name" value="AB_hydrolase_fold"/>
</dbReference>
<dbReference type="GO" id="GO:0031176">
    <property type="term" value="F:endo-1,4-beta-xylanase activity"/>
    <property type="evidence" value="ECO:0007669"/>
    <property type="project" value="UniProtKB-EC"/>
</dbReference>
<evidence type="ECO:0000259" key="4">
    <source>
        <dbReference type="Pfam" id="PF20434"/>
    </source>
</evidence>
<reference evidence="5 6" key="1">
    <citation type="submission" date="2018-04" db="EMBL/GenBank/DDBJ databases">
        <title>Adhaeribacter sp. HMF7616 genome sequencing and assembly.</title>
        <authorList>
            <person name="Kang H."/>
            <person name="Kang J."/>
            <person name="Cha I."/>
            <person name="Kim H."/>
            <person name="Joh K."/>
        </authorList>
    </citation>
    <scope>NUCLEOTIDE SEQUENCE [LARGE SCALE GENOMIC DNA]</scope>
    <source>
        <strain evidence="5 6">HMF7616</strain>
    </source>
</reference>
<dbReference type="AlphaFoldDB" id="A0A369QB18"/>
<evidence type="ECO:0000313" key="6">
    <source>
        <dbReference type="Proteomes" id="UP000253919"/>
    </source>
</evidence>
<name>A0A369QB18_9BACT</name>
<keyword evidence="6" id="KW-1185">Reference proteome</keyword>
<keyword evidence="5" id="KW-0326">Glycosidase</keyword>
<dbReference type="PANTHER" id="PTHR48081:SF6">
    <property type="entry name" value="PEPTIDASE S9 PROLYL OLIGOPEPTIDASE CATALYTIC DOMAIN-CONTAINING PROTEIN"/>
    <property type="match status" value="1"/>
</dbReference>
<evidence type="ECO:0000256" key="1">
    <source>
        <dbReference type="ARBA" id="ARBA00022801"/>
    </source>
</evidence>
<dbReference type="OrthoDB" id="9794725at2"/>
<feature type="domain" description="BD-FAE-like" evidence="4">
    <location>
        <begin position="65"/>
        <end position="262"/>
    </location>
</feature>
<proteinExistence type="predicted"/>
<keyword evidence="1 5" id="KW-0378">Hydrolase</keyword>